<keyword evidence="9" id="KW-1185">Reference proteome</keyword>
<proteinExistence type="inferred from homology"/>
<dbReference type="STRING" id="1328760.A0A161TC20"/>
<dbReference type="InterPro" id="IPR011992">
    <property type="entry name" value="EF-hand-dom_pair"/>
</dbReference>
<dbReference type="GO" id="GO:0090694">
    <property type="term" value="C:Scc2-Scc4 cohesin loading complex"/>
    <property type="evidence" value="ECO:0007669"/>
    <property type="project" value="TreeGrafter"/>
</dbReference>
<dbReference type="GO" id="GO:0071169">
    <property type="term" value="P:establishment of protein localization to chromatin"/>
    <property type="evidence" value="ECO:0007669"/>
    <property type="project" value="TreeGrafter"/>
</dbReference>
<dbReference type="SUPFAM" id="SSF47473">
    <property type="entry name" value="EF-hand"/>
    <property type="match status" value="1"/>
</dbReference>
<dbReference type="SMART" id="SM00054">
    <property type="entry name" value="EFh"/>
    <property type="match status" value="1"/>
</dbReference>
<dbReference type="PANTHER" id="PTHR21704:SF18">
    <property type="entry name" value="NIPPED-B-LIKE PROTEIN"/>
    <property type="match status" value="1"/>
</dbReference>
<feature type="compositionally biased region" description="Low complexity" evidence="5">
    <location>
        <begin position="56"/>
        <end position="68"/>
    </location>
</feature>
<dbReference type="GO" id="GO:0034087">
    <property type="term" value="P:establishment of mitotic sister chromatid cohesion"/>
    <property type="evidence" value="ECO:0007669"/>
    <property type="project" value="TreeGrafter"/>
</dbReference>
<dbReference type="InterPro" id="IPR033031">
    <property type="entry name" value="Scc2/Nipped-B"/>
</dbReference>
<comment type="similarity">
    <text evidence="4">Belongs to the SCC2/Nipped-B family.</text>
</comment>
<keyword evidence="6" id="KW-0812">Transmembrane</keyword>
<dbReference type="GO" id="GO:0140588">
    <property type="term" value="P:chromatin looping"/>
    <property type="evidence" value="ECO:0007669"/>
    <property type="project" value="InterPro"/>
</dbReference>
<feature type="domain" description="EF-hand" evidence="7">
    <location>
        <begin position="2022"/>
        <end position="2057"/>
    </location>
</feature>
<dbReference type="GeneID" id="28894977"/>
<dbReference type="InterPro" id="IPR011989">
    <property type="entry name" value="ARM-like"/>
</dbReference>
<dbReference type="Pfam" id="PF07992">
    <property type="entry name" value="Pyr_redox_2"/>
    <property type="match status" value="1"/>
</dbReference>
<dbReference type="Pfam" id="PF20168">
    <property type="entry name" value="PDS5"/>
    <property type="match status" value="1"/>
</dbReference>
<dbReference type="GO" id="GO:0005509">
    <property type="term" value="F:calcium ion binding"/>
    <property type="evidence" value="ECO:0007669"/>
    <property type="project" value="InterPro"/>
</dbReference>
<feature type="region of interest" description="Disordered" evidence="5">
    <location>
        <begin position="1618"/>
        <end position="1666"/>
    </location>
</feature>
<dbReference type="InParanoid" id="A0A161TC20"/>
<dbReference type="PANTHER" id="PTHR21704">
    <property type="entry name" value="NIPPED-B-LIKE PROTEIN DELANGIN SCC2-RELATED"/>
    <property type="match status" value="1"/>
</dbReference>
<comment type="subcellular location">
    <subcellularLocation>
        <location evidence="1">Mitochondrion inner membrane</location>
        <topology evidence="1">Peripheral membrane protein</topology>
        <orientation evidence="1">Intermembrane side</orientation>
    </subcellularLocation>
    <subcellularLocation>
        <location evidence="4">Nucleus</location>
    </subcellularLocation>
</comment>
<protein>
    <recommendedName>
        <fullName evidence="4">Sister chromatid cohesion protein</fullName>
    </recommendedName>
</protein>
<keyword evidence="4" id="KW-0539">Nucleus</keyword>
<dbReference type="InterPro" id="IPR002048">
    <property type="entry name" value="EF_hand_dom"/>
</dbReference>
<dbReference type="OMA" id="GSTDWPA"/>
<dbReference type="SUPFAM" id="SSF48371">
    <property type="entry name" value="ARM repeat"/>
    <property type="match status" value="1"/>
</dbReference>
<keyword evidence="6" id="KW-0472">Membrane</keyword>
<keyword evidence="3" id="KW-0809">Transit peptide</keyword>
<dbReference type="GO" id="GO:0003682">
    <property type="term" value="F:chromatin binding"/>
    <property type="evidence" value="ECO:0007669"/>
    <property type="project" value="TreeGrafter"/>
</dbReference>
<dbReference type="FunCoup" id="A0A161TC20">
    <property type="interactions" value="199"/>
</dbReference>
<evidence type="ECO:0000256" key="6">
    <source>
        <dbReference type="SAM" id="Phobius"/>
    </source>
</evidence>
<organism evidence="8 9">
    <name type="scientific">Xylona heveae (strain CBS 132557 / TC161)</name>
    <dbReference type="NCBI Taxonomy" id="1328760"/>
    <lineage>
        <taxon>Eukaryota</taxon>
        <taxon>Fungi</taxon>
        <taxon>Dikarya</taxon>
        <taxon>Ascomycota</taxon>
        <taxon>Pezizomycotina</taxon>
        <taxon>Xylonomycetes</taxon>
        <taxon>Xylonales</taxon>
        <taxon>Xylonaceae</taxon>
        <taxon>Xylona</taxon>
    </lineage>
</organism>
<dbReference type="GO" id="GO:0005743">
    <property type="term" value="C:mitochondrial inner membrane"/>
    <property type="evidence" value="ECO:0007669"/>
    <property type="project" value="UniProtKB-SubCell"/>
</dbReference>
<evidence type="ECO:0000313" key="9">
    <source>
        <dbReference type="Proteomes" id="UP000076632"/>
    </source>
</evidence>
<feature type="region of interest" description="Disordered" evidence="5">
    <location>
        <begin position="1550"/>
        <end position="1569"/>
    </location>
</feature>
<keyword evidence="4" id="KW-0677">Repeat</keyword>
<dbReference type="GO" id="GO:0061775">
    <property type="term" value="F:cohesin loader activity"/>
    <property type="evidence" value="ECO:0007669"/>
    <property type="project" value="InterPro"/>
</dbReference>
<evidence type="ECO:0000256" key="2">
    <source>
        <dbReference type="ARBA" id="ARBA00022837"/>
    </source>
</evidence>
<dbReference type="GO" id="GO:1990414">
    <property type="term" value="P:replication-born double-strand break repair via sister chromatid exchange"/>
    <property type="evidence" value="ECO:0007669"/>
    <property type="project" value="TreeGrafter"/>
</dbReference>
<gene>
    <name evidence="8" type="ORF">L228DRAFT_210129</name>
</gene>
<dbReference type="GO" id="GO:0010468">
    <property type="term" value="P:regulation of gene expression"/>
    <property type="evidence" value="ECO:0007669"/>
    <property type="project" value="InterPro"/>
</dbReference>
<dbReference type="SUPFAM" id="SSF51905">
    <property type="entry name" value="FAD/NAD(P)-binding domain"/>
    <property type="match status" value="1"/>
</dbReference>
<dbReference type="Gene3D" id="1.25.10.10">
    <property type="entry name" value="Leucine-rich Repeat Variant"/>
    <property type="match status" value="1"/>
</dbReference>
<dbReference type="PROSITE" id="PS00018">
    <property type="entry name" value="EF_HAND_1"/>
    <property type="match status" value="1"/>
</dbReference>
<sequence length="2182" mass="242810">MDIPPHLAGGAPRRHRRPLTVDEALQYTPLSSIPPFGPGALLAPTPGIKSLNALDSPRTPTVRPSSTPAQPSILPRDPKMNQDSTPIIQVKPPTADSSVKPGTTPSIVLPQLSPTRQTQYQTFPDVDESIKAEAQRAMNSKSEQHIEAPKSQLFANGPDSRARSEACIRHAQDLMFTIFEAEDRLQPDTSGLTSTDDFRVFLPMTYGESDAAIISPEIQSKLESGIQKVSTLHLLHEIPVEHLSRLQKICEGALGHVDTLNLKLEDGAGADEVERFLQKLEIAQAILRSARLSLRILTGGREEKQLYAEGHLQSVLNCLKNILETCVVPVVEMRSSGEAADNFKALSSHKKQISTLLHHCGKVLTLLADLLVKVEVSEQIVTMAEFMASALIFVENAPNEKESILGIQKFELLRRVGMDVLAKIFSKYPDQRTFIFDEILSSLEKLPVTRQSARQYKLDDGKSIQLVSALIMRLVQSSSTADCSDQQGRKSPLKLARDDIDNEDSFAGRDETTSGKMRTNPSNAVERLIDLARPLHDNAYNNAHYVIKYLVQRGQTSSKSGDQPYRNLLDIFTEDFVIVLNSVDWPAAELLLRALLVNMISISESEKSSAPAKNMALDLMGLMGTAISDVISSTRQMARNLEINDLPSEVDLGQLAEEALNGKLQVVDLLGWKGPYRIALEHLRLVDIGEHQNQSIGFLLMQWAKSLWTAFELLDEHDREESMGETYGRIAFHLEQSILDITHLYDEGDRENQPSGRGRLAYSTALLNMPFCKLFDRVLSILLRSMSSDQATVRSRSLKSIVQLLDKDATILDRGAYVMRHILACAMDKSPLVRDSAISLLGKCLQLKPTLHDEIVGVLLPRTGDPAIGVRKRTMKLLKDIYLSSSKGEVKVVIADNLLQRVKDTEESVCELALQILEEVWMSPFYNLAEGTETSVTTPLSLRDHVALIVNTAQRGDAVSAVLESLLRNLLRREAKNSQANNRVCKIIVNNMFDNLVDSGDSPEKLNGQSILQTLTIFAKANARLFDAEQLELLQPYVENLSNCDDLVVYRSIIVIFRHTFPFLPRLQQGFLKSVQDALLKSISRLGKNELKEVVPCLWTINGVLRNTDRLAKLTISSIKQVHAAKAINFADAQQAKALIRVKRYMMISGAFGQYCNFENDPRLFKESFPWWKGTSVSGLLVDILTPFTNPKQPLELRKSALDSVGMICQAWPRNYLKEQVNSAFEIVFAQGDRELEEIVLRSFKGFLLKEEQRSEDNEDLFGGDGTMLEGGRLENSLVAGENDGVSTSIAQRFLGKVLRVALASQDGYALIAAEILGSINRQGLVHPKELGPTLVALETSGNAAIASLALAEHRVLHSKHESMLEKEYMRAVNQAFLYQRDTLKDLSGARSNPCSAKLKPLFEVIKTGNGKLRRKFLSNLCAKLNFEPGTLEVKDTAPVHLQFVRFVVENISFFDYGRLDELQLVVACLEKIVAGTGAGVAHAIETDVLQLVNNVAGNGIEEPKAIGVEQSKNLQRLQQLTAAAMILSLLWETRTFLRRLYGLQSIEKPRESKGKGQSKDLTKAPIKTHSASGESYLSQVVQIMASLENSDSMSERCKRFVALLSIDDELKVAAEDEEDLDPTARLGTPIAEEEDYSPAPPSADSRSSKRKGSFLADSTPKKARRGSRPSLALAFCGLFVIFSGTIILAIIIYDAIQTREDLTHADIPVAEMALNPRTGGPKNLPIAEILVDDEDTPDMVKQKDKPRLVILGSGWGSVALLKTLNPHDYHVTVVSPINYFLFTPMLPSATVGTLELRSLVEPIRRIVKRIHGHFLRARAEDIDFSSKLLEVSQFDETGNKRHFYLPYDKLVIAVGIRSHILNTYDEALSRYAEERFAHDDVQVMTNSRVEEVKPDRIIFTQKDDDGKIVRKELPMGFCLWSTGVTQTPFCKKISDKLGDHQQNRHALETDTHLRLIGAPLGDVYAVGDCATVQNNVADHLVTFLRTLAWEKGKDPESMELSFGEWRNVASRVKARFPQAADHLRRVDKLFEQYDLDKSGTLDFGELTELLKQIDSKLTSLPATAQRAHQQGQYLGRKFTKIAHAAPGMMLNQVDYGDLDEAVYKAFDYKHLGSLAYIGNAAIFDINGHSFGGGLLAVYLWRSIYFAQSVSLRTRILLGMDWTKRALFGRGKCQRFLIHHHP</sequence>
<dbReference type="RefSeq" id="XP_018188842.1">
    <property type="nucleotide sequence ID" value="XM_018329840.1"/>
</dbReference>
<evidence type="ECO:0000256" key="4">
    <source>
        <dbReference type="RuleBase" id="RU364107"/>
    </source>
</evidence>
<evidence type="ECO:0000256" key="5">
    <source>
        <dbReference type="SAM" id="MobiDB-lite"/>
    </source>
</evidence>
<keyword evidence="2" id="KW-0106">Calcium</keyword>
<dbReference type="InterPro" id="IPR023753">
    <property type="entry name" value="FAD/NAD-binding_dom"/>
</dbReference>
<dbReference type="GO" id="GO:0016491">
    <property type="term" value="F:oxidoreductase activity"/>
    <property type="evidence" value="ECO:0007669"/>
    <property type="project" value="InterPro"/>
</dbReference>
<dbReference type="InterPro" id="IPR024986">
    <property type="entry name" value="Nipped-B_C"/>
</dbReference>
<dbReference type="InterPro" id="IPR018247">
    <property type="entry name" value="EF_Hand_1_Ca_BS"/>
</dbReference>
<name>A0A161TC20_XYLHT</name>
<dbReference type="EMBL" id="KV407457">
    <property type="protein sequence ID" value="KZF23287.1"/>
    <property type="molecule type" value="Genomic_DNA"/>
</dbReference>
<dbReference type="OrthoDB" id="418242at2759"/>
<reference evidence="8 9" key="1">
    <citation type="journal article" date="2016" name="Fungal Biol.">
        <title>The genome of Xylona heveae provides a window into fungal endophytism.</title>
        <authorList>
            <person name="Gazis R."/>
            <person name="Kuo A."/>
            <person name="Riley R."/>
            <person name="LaButti K."/>
            <person name="Lipzen A."/>
            <person name="Lin J."/>
            <person name="Amirebrahimi M."/>
            <person name="Hesse C.N."/>
            <person name="Spatafora J.W."/>
            <person name="Henrissat B."/>
            <person name="Hainaut M."/>
            <person name="Grigoriev I.V."/>
            <person name="Hibbett D.S."/>
        </authorList>
    </citation>
    <scope>NUCLEOTIDE SEQUENCE [LARGE SCALE GENOMIC DNA]</scope>
    <source>
        <strain evidence="8 9">TC161</strain>
    </source>
</reference>
<keyword evidence="4" id="KW-0131">Cell cycle</keyword>
<dbReference type="Pfam" id="PF12830">
    <property type="entry name" value="Nipped-B_C"/>
    <property type="match status" value="1"/>
</dbReference>
<dbReference type="Gene3D" id="3.50.50.100">
    <property type="match status" value="3"/>
</dbReference>
<evidence type="ECO:0000256" key="3">
    <source>
        <dbReference type="ARBA" id="ARBA00022946"/>
    </source>
</evidence>
<accession>A0A161TC20</accession>
<feature type="compositionally biased region" description="Basic and acidic residues" evidence="5">
    <location>
        <begin position="1550"/>
        <end position="1563"/>
    </location>
</feature>
<dbReference type="PROSITE" id="PS50222">
    <property type="entry name" value="EF_HAND_2"/>
    <property type="match status" value="1"/>
</dbReference>
<dbReference type="FunFam" id="3.50.50.100:FF:000005">
    <property type="entry name" value="NADH-ubiquinone oxidoreductase 64 kDa subunit"/>
    <property type="match status" value="1"/>
</dbReference>
<feature type="compositionally biased region" description="Polar residues" evidence="5">
    <location>
        <begin position="95"/>
        <end position="110"/>
    </location>
</feature>
<dbReference type="Proteomes" id="UP000076632">
    <property type="component" value="Unassembled WGS sequence"/>
</dbReference>
<evidence type="ECO:0000256" key="1">
    <source>
        <dbReference type="ARBA" id="ARBA00004137"/>
    </source>
</evidence>
<keyword evidence="6" id="KW-1133">Transmembrane helix</keyword>
<evidence type="ECO:0000259" key="7">
    <source>
        <dbReference type="PROSITE" id="PS50222"/>
    </source>
</evidence>
<feature type="transmembrane region" description="Helical" evidence="6">
    <location>
        <begin position="1672"/>
        <end position="1694"/>
    </location>
</feature>
<dbReference type="InterPro" id="IPR016024">
    <property type="entry name" value="ARM-type_fold"/>
</dbReference>
<feature type="region of interest" description="Disordered" evidence="5">
    <location>
        <begin position="54"/>
        <end position="110"/>
    </location>
</feature>
<evidence type="ECO:0000313" key="8">
    <source>
        <dbReference type="EMBL" id="KZF23287.1"/>
    </source>
</evidence>
<dbReference type="InterPro" id="IPR036188">
    <property type="entry name" value="FAD/NAD-bd_sf"/>
</dbReference>
<dbReference type="CDD" id="cd23958">
    <property type="entry name" value="SCC2"/>
    <property type="match status" value="1"/>
</dbReference>
<dbReference type="InterPro" id="IPR054585">
    <property type="entry name" value="NDH2-like_C"/>
</dbReference>
<dbReference type="Pfam" id="PF22366">
    <property type="entry name" value="NDH2_C"/>
    <property type="match status" value="1"/>
</dbReference>